<sequence>MSPLSGLLLIMLSHSRLTASTGPATSDVNRAFLFTAVVSVPSGYVIPPENFKKCLKALEEKVTSNGIELTDSQIAALERKVSDDEACGEIETAHLGYLGSQDVLCGQPERRRTYLSADIC</sequence>
<evidence type="ECO:0000313" key="2">
    <source>
        <dbReference type="EMBL" id="SUG29143.1"/>
    </source>
</evidence>
<feature type="signal peptide" evidence="1">
    <location>
        <begin position="1"/>
        <end position="19"/>
    </location>
</feature>
<reference evidence="2 3" key="1">
    <citation type="submission" date="2018-06" db="EMBL/GenBank/DDBJ databases">
        <authorList>
            <consortium name="Pathogen Informatics"/>
            <person name="Doyle S."/>
        </authorList>
    </citation>
    <scope>NUCLEOTIDE SEQUENCE [LARGE SCALE GENOMIC DNA]</scope>
    <source>
        <strain evidence="2 3">NCTC7303</strain>
    </source>
</reference>
<organism evidence="2 3">
    <name type="scientific">Salmonella enterica subsp. arizonae</name>
    <dbReference type="NCBI Taxonomy" id="59203"/>
    <lineage>
        <taxon>Bacteria</taxon>
        <taxon>Pseudomonadati</taxon>
        <taxon>Pseudomonadota</taxon>
        <taxon>Gammaproteobacteria</taxon>
        <taxon>Enterobacterales</taxon>
        <taxon>Enterobacteriaceae</taxon>
        <taxon>Salmonella</taxon>
    </lineage>
</organism>
<dbReference type="AlphaFoldDB" id="A0A379SHT5"/>
<evidence type="ECO:0000256" key="1">
    <source>
        <dbReference type="SAM" id="SignalP"/>
    </source>
</evidence>
<keyword evidence="1" id="KW-0732">Signal</keyword>
<evidence type="ECO:0000313" key="3">
    <source>
        <dbReference type="Proteomes" id="UP000255443"/>
    </source>
</evidence>
<dbReference type="Proteomes" id="UP000255443">
    <property type="component" value="Unassembled WGS sequence"/>
</dbReference>
<feature type="chain" id="PRO_5016714446" evidence="1">
    <location>
        <begin position="20"/>
        <end position="120"/>
    </location>
</feature>
<accession>A0A379SHT5</accession>
<name>A0A379SHT5_SALER</name>
<gene>
    <name evidence="2" type="ORF">NCTC7303_01302</name>
</gene>
<dbReference type="EMBL" id="UGXC01000002">
    <property type="protein sequence ID" value="SUG29143.1"/>
    <property type="molecule type" value="Genomic_DNA"/>
</dbReference>
<protein>
    <submittedName>
        <fullName evidence="2">Integrase</fullName>
    </submittedName>
</protein>
<proteinExistence type="predicted"/>